<dbReference type="GO" id="GO:0004585">
    <property type="term" value="F:ornithine carbamoyltransferase activity"/>
    <property type="evidence" value="ECO:0007669"/>
    <property type="project" value="TreeGrafter"/>
</dbReference>
<dbReference type="PANTHER" id="PTHR45753">
    <property type="entry name" value="ORNITHINE CARBAMOYLTRANSFERASE, MITOCHONDRIAL"/>
    <property type="match status" value="1"/>
</dbReference>
<dbReference type="Proteomes" id="UP000078335">
    <property type="component" value="Unassembled WGS sequence"/>
</dbReference>
<evidence type="ECO:0000256" key="1">
    <source>
        <dbReference type="ARBA" id="ARBA00022679"/>
    </source>
</evidence>
<dbReference type="Pfam" id="PF02729">
    <property type="entry name" value="OTCace_N"/>
    <property type="match status" value="1"/>
</dbReference>
<dbReference type="GO" id="GO:0016597">
    <property type="term" value="F:amino acid binding"/>
    <property type="evidence" value="ECO:0007669"/>
    <property type="project" value="InterPro"/>
</dbReference>
<evidence type="ECO:0000313" key="8">
    <source>
        <dbReference type="Proteomes" id="UP000078335"/>
    </source>
</evidence>
<evidence type="ECO:0000259" key="3">
    <source>
        <dbReference type="Pfam" id="PF00185"/>
    </source>
</evidence>
<proteinExistence type="inferred from homology"/>
<dbReference type="PANTHER" id="PTHR45753:SF3">
    <property type="entry name" value="ORNITHINE TRANSCARBAMYLASE, MITOCHONDRIAL"/>
    <property type="match status" value="1"/>
</dbReference>
<evidence type="ECO:0000256" key="2">
    <source>
        <dbReference type="RuleBase" id="RU003634"/>
    </source>
</evidence>
<protein>
    <submittedName>
        <fullName evidence="6">Ornithine carbamoyltransferase</fullName>
    </submittedName>
</protein>
<gene>
    <name evidence="5" type="ORF">NS263_13925</name>
    <name evidence="6" type="ORF">NS359_04615</name>
</gene>
<reference evidence="7 8" key="1">
    <citation type="journal article" date="2016" name="Front. Microbiol.">
        <title>Genomic Resource of Rice Seed Associated Bacteria.</title>
        <authorList>
            <person name="Midha S."/>
            <person name="Bansal K."/>
            <person name="Sharma S."/>
            <person name="Kumar N."/>
            <person name="Patil P.P."/>
            <person name="Chaudhry V."/>
            <person name="Patil P.B."/>
        </authorList>
    </citation>
    <scope>NUCLEOTIDE SEQUENCE [LARGE SCALE GENOMIC DNA]</scope>
    <source>
        <strain evidence="5 8">NS263</strain>
        <strain evidence="6 7">NS359</strain>
    </source>
</reference>
<dbReference type="PRINTS" id="PR00100">
    <property type="entry name" value="AOTCASE"/>
</dbReference>
<dbReference type="PRINTS" id="PR00102">
    <property type="entry name" value="OTCASE"/>
</dbReference>
<dbReference type="InterPro" id="IPR006131">
    <property type="entry name" value="Asp_carbamoyltransf_Asp/Orn-bd"/>
</dbReference>
<dbReference type="SUPFAM" id="SSF53671">
    <property type="entry name" value="Aspartate/ornithine carbamoyltransferase"/>
    <property type="match status" value="1"/>
</dbReference>
<keyword evidence="1 2" id="KW-0808">Transferase</keyword>
<evidence type="ECO:0000313" key="7">
    <source>
        <dbReference type="Proteomes" id="UP000072763"/>
    </source>
</evidence>
<dbReference type="InterPro" id="IPR006130">
    <property type="entry name" value="Asp/Orn_carbamoylTrfase"/>
</dbReference>
<accession>A0A147DT72</accession>
<dbReference type="EMBL" id="LDRC01000021">
    <property type="protein sequence ID" value="KTR52959.1"/>
    <property type="molecule type" value="Genomic_DNA"/>
</dbReference>
<dbReference type="Pfam" id="PF00185">
    <property type="entry name" value="OTCace"/>
    <property type="match status" value="1"/>
</dbReference>
<dbReference type="Gene3D" id="3.40.50.1370">
    <property type="entry name" value="Aspartate/ornithine carbamoyltransferase"/>
    <property type="match status" value="2"/>
</dbReference>
<dbReference type="PATRIC" id="fig|465820.3.peg.3110"/>
<comment type="similarity">
    <text evidence="2">Belongs to the aspartate/ornithine carbamoyltransferase superfamily.</text>
</comment>
<dbReference type="RefSeq" id="WP_058729857.1">
    <property type="nucleotide sequence ID" value="NZ_LDRB01000083.1"/>
</dbReference>
<keyword evidence="8" id="KW-1185">Reference proteome</keyword>
<dbReference type="EMBL" id="LDRB01000083">
    <property type="protein sequence ID" value="KTR38241.1"/>
    <property type="molecule type" value="Genomic_DNA"/>
</dbReference>
<dbReference type="AlphaFoldDB" id="A0A147DT72"/>
<feature type="domain" description="Aspartate/ornithine carbamoyltransferase Asp/Orn-binding" evidence="3">
    <location>
        <begin position="142"/>
        <end position="268"/>
    </location>
</feature>
<dbReference type="GO" id="GO:0042450">
    <property type="term" value="P:L-arginine biosynthetic process via ornithine"/>
    <property type="evidence" value="ECO:0007669"/>
    <property type="project" value="TreeGrafter"/>
</dbReference>
<comment type="caution">
    <text evidence="6">The sequence shown here is derived from an EMBL/GenBank/DDBJ whole genome shotgun (WGS) entry which is preliminary data.</text>
</comment>
<evidence type="ECO:0000313" key="6">
    <source>
        <dbReference type="EMBL" id="KTR52959.1"/>
    </source>
</evidence>
<evidence type="ECO:0000259" key="4">
    <source>
        <dbReference type="Pfam" id="PF02729"/>
    </source>
</evidence>
<dbReference type="InterPro" id="IPR006132">
    <property type="entry name" value="Asp/Orn_carbamoyltranf_P-bd"/>
</dbReference>
<organism evidence="6 7">
    <name type="scientific">Curtobacterium oceanosedimentum</name>
    <dbReference type="NCBI Taxonomy" id="465820"/>
    <lineage>
        <taxon>Bacteria</taxon>
        <taxon>Bacillati</taxon>
        <taxon>Actinomycetota</taxon>
        <taxon>Actinomycetes</taxon>
        <taxon>Micrococcales</taxon>
        <taxon>Microbacteriaceae</taxon>
        <taxon>Curtobacterium</taxon>
    </lineage>
</organism>
<name>A0A147DT72_9MICO</name>
<dbReference type="Proteomes" id="UP000072763">
    <property type="component" value="Unassembled WGS sequence"/>
</dbReference>
<dbReference type="InterPro" id="IPR036901">
    <property type="entry name" value="Asp/Orn_carbamoylTrfase_sf"/>
</dbReference>
<dbReference type="STRING" id="465820.NS263_13925"/>
<dbReference type="InterPro" id="IPR002292">
    <property type="entry name" value="Orn/put_carbamltrans"/>
</dbReference>
<feature type="domain" description="Aspartate/ornithine carbamoyltransferase carbamoyl-P binding" evidence="4">
    <location>
        <begin position="2"/>
        <end position="132"/>
    </location>
</feature>
<sequence>MRHLLRLDDWTTDDAEAVFGLARAYEQGSGPLLDGAAAMFFPPTSLRTRTSFERGAALAGLQPIVFPPESLDKDEAHDDVARYLADFVDVLVVRHPDLSVLEAIAGADAVPVVNAMTSENHPCEVLADLWALTRGHEVGSLRVRFVGADGNIARAWAEASRLFGFDLFQCCPDGLAAPDVRWTDDLTGAMADADVVVTDGPGRHAAALAPYRVTADVLALAPAGVRFAPCPPFVRGREVSADALASPAFVGHDAKRALLPVQQAVLAHCLA</sequence>
<evidence type="ECO:0000313" key="5">
    <source>
        <dbReference type="EMBL" id="KTR38241.1"/>
    </source>
</evidence>
<dbReference type="GO" id="GO:0019240">
    <property type="term" value="P:citrulline biosynthetic process"/>
    <property type="evidence" value="ECO:0007669"/>
    <property type="project" value="TreeGrafter"/>
</dbReference>